<dbReference type="GO" id="GO:0055085">
    <property type="term" value="P:transmembrane transport"/>
    <property type="evidence" value="ECO:0007669"/>
    <property type="project" value="InterPro"/>
</dbReference>
<dbReference type="Proteomes" id="UP000053370">
    <property type="component" value="Unassembled WGS sequence"/>
</dbReference>
<feature type="transmembrane region" description="Helical" evidence="7">
    <location>
        <begin position="228"/>
        <end position="250"/>
    </location>
</feature>
<feature type="transmembrane region" description="Helical" evidence="7">
    <location>
        <begin position="65"/>
        <end position="83"/>
    </location>
</feature>
<evidence type="ECO:0000313" key="8">
    <source>
        <dbReference type="EMBL" id="GAP39992.1"/>
    </source>
</evidence>
<evidence type="ECO:0000256" key="7">
    <source>
        <dbReference type="SAM" id="Phobius"/>
    </source>
</evidence>
<feature type="transmembrane region" description="Helical" evidence="7">
    <location>
        <begin position="157"/>
        <end position="180"/>
    </location>
</feature>
<dbReference type="PANTHER" id="PTHR36838:SF3">
    <property type="entry name" value="TRANSPORTER AUXIN EFFLUX CARRIER EC FAMILY"/>
    <property type="match status" value="1"/>
</dbReference>
<feature type="transmembrane region" description="Helical" evidence="7">
    <location>
        <begin position="200"/>
        <end position="216"/>
    </location>
</feature>
<feature type="transmembrane region" description="Helical" evidence="7">
    <location>
        <begin position="95"/>
        <end position="119"/>
    </location>
</feature>
<keyword evidence="3" id="KW-1003">Cell membrane</keyword>
<feature type="transmembrane region" description="Helical" evidence="7">
    <location>
        <begin position="6"/>
        <end position="22"/>
    </location>
</feature>
<evidence type="ECO:0000256" key="3">
    <source>
        <dbReference type="ARBA" id="ARBA00022475"/>
    </source>
</evidence>
<keyword evidence="6 7" id="KW-0472">Membrane</keyword>
<evidence type="ECO:0000256" key="2">
    <source>
        <dbReference type="ARBA" id="ARBA00022448"/>
    </source>
</evidence>
<feature type="transmembrane region" description="Helical" evidence="7">
    <location>
        <begin position="125"/>
        <end position="145"/>
    </location>
</feature>
<dbReference type="GO" id="GO:0016020">
    <property type="term" value="C:membrane"/>
    <property type="evidence" value="ECO:0007669"/>
    <property type="project" value="UniProtKB-SubCell"/>
</dbReference>
<organism evidence="8">
    <name type="scientific">Flexilinea flocculi</name>
    <dbReference type="NCBI Taxonomy" id="1678840"/>
    <lineage>
        <taxon>Bacteria</taxon>
        <taxon>Bacillati</taxon>
        <taxon>Chloroflexota</taxon>
        <taxon>Anaerolineae</taxon>
        <taxon>Anaerolineales</taxon>
        <taxon>Anaerolineaceae</taxon>
        <taxon>Flexilinea</taxon>
    </lineage>
</organism>
<sequence length="313" mass="35416">MQNILNLIIPILSIILIGYAAGKFKILKVETSDILTRFLFFFCLPSLTFSNIYQSKLEDLLNYRFLFTFLSGMLIVITLQYLLYNRLFHIRGQELVMLTMGGFYANIVYMGVPVTSLILSSVIPPLIALFLQASFFFPLSIFLMDQFCEPKPKRDRFGTILLVVKNPILIASFLAILSLVLKIHYPQFLISTFELMGKPAATTGLFVLGFTSNLPAGSMISKHEMKMALIASFFKVIVQPLIAFLIGKYLFRLDAWWLSAAVICSMLPTAVNHFIVSQKYHSCGNESRLIILFTTIGFCIMISCYLLIFGVIQ</sequence>
<dbReference type="PANTHER" id="PTHR36838">
    <property type="entry name" value="AUXIN EFFLUX CARRIER FAMILY PROTEIN"/>
    <property type="match status" value="1"/>
</dbReference>
<feature type="transmembrane region" description="Helical" evidence="7">
    <location>
        <begin position="256"/>
        <end position="277"/>
    </location>
</feature>
<keyword evidence="2" id="KW-0813">Transport</keyword>
<gene>
    <name evidence="8" type="ORF">ATC1_12532</name>
</gene>
<proteinExistence type="predicted"/>
<protein>
    <submittedName>
        <fullName evidence="8">Predicted permease</fullName>
    </submittedName>
</protein>
<evidence type="ECO:0000256" key="1">
    <source>
        <dbReference type="ARBA" id="ARBA00004141"/>
    </source>
</evidence>
<keyword evidence="9" id="KW-1185">Reference proteome</keyword>
<name>A0A0K8PBF4_9CHLR</name>
<evidence type="ECO:0000313" key="9">
    <source>
        <dbReference type="Proteomes" id="UP000053370"/>
    </source>
</evidence>
<dbReference type="InterPro" id="IPR004776">
    <property type="entry name" value="Mem_transp_PIN-like"/>
</dbReference>
<feature type="transmembrane region" description="Helical" evidence="7">
    <location>
        <begin position="34"/>
        <end position="53"/>
    </location>
</feature>
<evidence type="ECO:0000256" key="6">
    <source>
        <dbReference type="ARBA" id="ARBA00023136"/>
    </source>
</evidence>
<accession>A0A0K8PBF4</accession>
<dbReference type="AlphaFoldDB" id="A0A0K8PBF4"/>
<feature type="transmembrane region" description="Helical" evidence="7">
    <location>
        <begin position="289"/>
        <end position="312"/>
    </location>
</feature>
<dbReference type="RefSeq" id="WP_062278873.1">
    <property type="nucleotide sequence ID" value="NZ_DF968180.1"/>
</dbReference>
<comment type="subcellular location">
    <subcellularLocation>
        <location evidence="1">Membrane</location>
        <topology evidence="1">Multi-pass membrane protein</topology>
    </subcellularLocation>
</comment>
<keyword evidence="5 7" id="KW-1133">Transmembrane helix</keyword>
<evidence type="ECO:0000256" key="5">
    <source>
        <dbReference type="ARBA" id="ARBA00022989"/>
    </source>
</evidence>
<dbReference type="Pfam" id="PF03547">
    <property type="entry name" value="Mem_trans"/>
    <property type="match status" value="1"/>
</dbReference>
<keyword evidence="4 7" id="KW-0812">Transmembrane</keyword>
<dbReference type="EMBL" id="DF968180">
    <property type="protein sequence ID" value="GAP39992.1"/>
    <property type="molecule type" value="Genomic_DNA"/>
</dbReference>
<dbReference type="OrthoDB" id="6312at2"/>
<dbReference type="STRING" id="1678840.ATC1_12532"/>
<evidence type="ECO:0000256" key="4">
    <source>
        <dbReference type="ARBA" id="ARBA00022692"/>
    </source>
</evidence>
<reference evidence="8" key="1">
    <citation type="journal article" date="2015" name="Genome Announc.">
        <title>Draft Genome Sequence of Anaerolineae Strain TC1, a Novel Isolate from a Methanogenic Wastewater Treatment System.</title>
        <authorList>
            <person name="Matsuura N."/>
            <person name="Tourlousse D.M."/>
            <person name="Sun L."/>
            <person name="Toyonaga M."/>
            <person name="Kuroda K."/>
            <person name="Ohashi A."/>
            <person name="Cruz R."/>
            <person name="Yamaguchi T."/>
            <person name="Sekiguchi Y."/>
        </authorList>
    </citation>
    <scope>NUCLEOTIDE SEQUENCE [LARGE SCALE GENOMIC DNA]</scope>
    <source>
        <strain evidence="8">TC1</strain>
    </source>
</reference>